<evidence type="ECO:0000313" key="5">
    <source>
        <dbReference type="Proteomes" id="UP000001497"/>
    </source>
</evidence>
<accession>C9RRB6</accession>
<evidence type="ECO:0000313" key="2">
    <source>
        <dbReference type="EMBL" id="ACX75102.1"/>
    </source>
</evidence>
<proteinExistence type="predicted"/>
<reference evidence="4" key="2">
    <citation type="submission" date="2010-08" db="EMBL/GenBank/DDBJ databases">
        <title>Complete sequence of Fibrobacter succinogenes subsp. succinogenes S85.</title>
        <authorList>
            <person name="Durkin A.S."/>
            <person name="Nelson K.E."/>
            <person name="Morrison M."/>
            <person name="Forsberg C.W."/>
            <person name="Wilson D.B."/>
            <person name="Russell J.B."/>
            <person name="Cann I.K.O."/>
            <person name="Mackie R.I."/>
            <person name="White B.A."/>
        </authorList>
    </citation>
    <scope>NUCLEOTIDE SEQUENCE [LARGE SCALE GENOMIC DNA]</scope>
    <source>
        <strain evidence="4">ATCC 19169 / S85</strain>
    </source>
</reference>
<evidence type="ECO:0000313" key="4">
    <source>
        <dbReference type="Proteomes" id="UP000000517"/>
    </source>
</evidence>
<dbReference type="PROSITE" id="PS51257">
    <property type="entry name" value="PROKAR_LIPOPROTEIN"/>
    <property type="match status" value="1"/>
</dbReference>
<protein>
    <submittedName>
        <fullName evidence="3">Putative lipoprotein</fullName>
    </submittedName>
</protein>
<dbReference type="RefSeq" id="WP_014546192.1">
    <property type="nucleotide sequence ID" value="NC_013410.1"/>
</dbReference>
<dbReference type="AlphaFoldDB" id="C9RRB6"/>
<keyword evidence="5" id="KW-1185">Reference proteome</keyword>
<keyword evidence="1" id="KW-0732">Signal</keyword>
<sequence>MKNAALALLFVFWGLMACSDAGNDGGEILVRYDEDGMKFSPTEIDGIVGYMPLMKAESVRIVTVDASLNPVDSFEVPIDSLEWGSDGFKVDSRDYEYPYVKLVTIFPLGENGKMEFPQYLNLLTYNSNIFLQFYGAVISGRVETLVRDKGFRLRDAKKKAYKELEEALGTSIGSPDSRAFYDRDDYGRPGLWDLWIYLLCRHEISDSLFYSDFKELRDSFAKEGTISASIKARAGDAWLSTFKISADSTERDLFKSTSRDTSLILQRLDTAFFKWAYGIENAWKDSVKIENEHSEYNGRMFVYEERCNLSSCGWRLKAPLEEKIGACLYDRSRYAELDGVSYVCRNESFVWVPVSDVDTILKHKYSRCEEKAYGQYGEIGFYNDNMYVCDCESEDKCNWTEVKEDFKATVLDTPTVNVLATKLYGECRDHDGEKHVMDSILVRCRWTKWLKVDTLSYYMGICKNGSNRDEFGQLENGDYYKCRAYGGEKWERCTYADVQGDLCNWVTVDIYKKYDDKYFHCKNEKWNEVSEEDVYAPVVKGDSCSSKNEKEIKKYDDEYFVCRRIVTEGKELYYWQIANKSDLESYKDEN</sequence>
<dbReference type="OrthoDB" id="9815078at2"/>
<reference evidence="3" key="3">
    <citation type="submission" date="2010-08" db="EMBL/GenBank/DDBJ databases">
        <authorList>
            <person name="Durkin A.S."/>
            <person name="Nelson K.E."/>
            <person name="Morrison M."/>
            <person name="Forsberg C.W."/>
            <person name="Wilson D.B."/>
            <person name="Russell J.B."/>
            <person name="Cann I.K.O."/>
            <person name="Mackie R.I."/>
            <person name="White B.A."/>
        </authorList>
    </citation>
    <scope>NUCLEOTIDE SEQUENCE</scope>
    <source>
        <strain evidence="3">S85</strain>
    </source>
</reference>
<dbReference type="KEGG" id="fsc:FSU_1987"/>
<dbReference type="Proteomes" id="UP000001497">
    <property type="component" value="Chromosome"/>
</dbReference>
<dbReference type="Proteomes" id="UP000000517">
    <property type="component" value="Chromosome"/>
</dbReference>
<dbReference type="HOGENOM" id="CLU_022527_0_0_0"/>
<organism evidence="3 4">
    <name type="scientific">Fibrobacter succinogenes (strain ATCC 19169 / S85)</name>
    <dbReference type="NCBI Taxonomy" id="59374"/>
    <lineage>
        <taxon>Bacteria</taxon>
        <taxon>Pseudomonadati</taxon>
        <taxon>Fibrobacterota</taxon>
        <taxon>Fibrobacteria</taxon>
        <taxon>Fibrobacterales</taxon>
        <taxon>Fibrobacteraceae</taxon>
        <taxon>Fibrobacter</taxon>
    </lineage>
</organism>
<evidence type="ECO:0000256" key="1">
    <source>
        <dbReference type="SAM" id="SignalP"/>
    </source>
</evidence>
<dbReference type="KEGG" id="fsu:Fisuc_1505"/>
<feature type="chain" id="PRO_5003001848" evidence="1">
    <location>
        <begin position="18"/>
        <end position="590"/>
    </location>
</feature>
<evidence type="ECO:0000313" key="3">
    <source>
        <dbReference type="EMBL" id="ADL25205.1"/>
    </source>
</evidence>
<name>C9RRB6_FIBSS</name>
<feature type="signal peptide" evidence="1">
    <location>
        <begin position="1"/>
        <end position="17"/>
    </location>
</feature>
<dbReference type="EMBL" id="CP001792">
    <property type="protein sequence ID" value="ACX75102.1"/>
    <property type="molecule type" value="Genomic_DNA"/>
</dbReference>
<keyword evidence="3" id="KW-0449">Lipoprotein</keyword>
<dbReference type="STRING" id="59374.FSU_1987"/>
<reference evidence="2 5" key="1">
    <citation type="submission" date="2009-10" db="EMBL/GenBank/DDBJ databases">
        <title>Complete sequence of Fibrobacter succinogenes subsp. succinogenes S85.</title>
        <authorList>
            <consortium name="US DOE Joint Genome Institute"/>
            <person name="Lucas S."/>
            <person name="Copeland A."/>
            <person name="Lapidus A."/>
            <person name="Glavina del Rio T."/>
            <person name="Tice H."/>
            <person name="Bruce D."/>
            <person name="Goodwin L."/>
            <person name="Pitluck S."/>
            <person name="Chertkov O."/>
            <person name="Detter J.C."/>
            <person name="Han C."/>
            <person name="Tapia R."/>
            <person name="Larimer F."/>
            <person name="Land M."/>
            <person name="Hauser L."/>
            <person name="Kyrpides N."/>
            <person name="Mikhailova N."/>
            <person name="Weimer P.J."/>
            <person name="Stevenson D.M."/>
            <person name="Boyum J."/>
            <person name="Brumm P.I."/>
            <person name="Mead D."/>
        </authorList>
    </citation>
    <scope>NUCLEOTIDE SEQUENCE [LARGE SCALE GENOMIC DNA]</scope>
    <source>
        <strain evidence="5">ATCC 19169 / S85</strain>
        <strain evidence="2">S85</strain>
    </source>
</reference>
<dbReference type="EMBL" id="CP002158">
    <property type="protein sequence ID" value="ADL25205.1"/>
    <property type="molecule type" value="Genomic_DNA"/>
</dbReference>
<gene>
    <name evidence="2" type="ordered locus">Fisuc_1505</name>
    <name evidence="3" type="ordered locus">FSU_1987</name>
</gene>